<dbReference type="InterPro" id="IPR020846">
    <property type="entry name" value="MFS_dom"/>
</dbReference>
<feature type="transmembrane region" description="Helical" evidence="6">
    <location>
        <begin position="64"/>
        <end position="85"/>
    </location>
</feature>
<dbReference type="GO" id="GO:0022857">
    <property type="term" value="F:transmembrane transporter activity"/>
    <property type="evidence" value="ECO:0007669"/>
    <property type="project" value="InterPro"/>
</dbReference>
<feature type="transmembrane region" description="Helical" evidence="6">
    <location>
        <begin position="375"/>
        <end position="393"/>
    </location>
</feature>
<dbReference type="Pfam" id="PF07690">
    <property type="entry name" value="MFS_1"/>
    <property type="match status" value="1"/>
</dbReference>
<comment type="subcellular location">
    <subcellularLocation>
        <location evidence="1">Membrane</location>
        <topology evidence="1">Multi-pass membrane protein</topology>
    </subcellularLocation>
</comment>
<comment type="similarity">
    <text evidence="2">Belongs to the major facilitator superfamily.</text>
</comment>
<proteinExistence type="inferred from homology"/>
<feature type="transmembrane region" description="Helical" evidence="6">
    <location>
        <begin position="136"/>
        <end position="160"/>
    </location>
</feature>
<dbReference type="PANTHER" id="PTHR23502">
    <property type="entry name" value="MAJOR FACILITATOR SUPERFAMILY"/>
    <property type="match status" value="1"/>
</dbReference>
<dbReference type="Gene3D" id="1.20.1250.20">
    <property type="entry name" value="MFS general substrate transporter like domains"/>
    <property type="match status" value="1"/>
</dbReference>
<name>A0A6G1HPU7_9PEZI</name>
<keyword evidence="5 6" id="KW-0472">Membrane</keyword>
<feature type="transmembrane region" description="Helical" evidence="6">
    <location>
        <begin position="105"/>
        <end position="124"/>
    </location>
</feature>
<sequence>MSTPSSPSTPSTSGKLCTEKPLCTERPVDIETPVYTEDVALNVVTWDSPDDPDKPTNWSPLFRWTLIVLVSTVTFVAGLSSSIFAPGVPSMMSEFNSSNSTLATLSVSIFVLGLATGPLLFAPLSELYGRLGVQHIGNFGFLVFTIACALATSLDMLIGFRLVQGIFAAVPLTNGGAIIADTVRQEERGFALAMLTMGLLAGPVVGPVAGGFMNAALGWRWAFWLSAILLAPCCIVSLLVWRESYPPVLLARKAERLRAETGNPLLRSEYDTELAPAEHFKRAVKRTCKMLVFSPVVLATSLHMGLVYAYFYLLITTLASVFEETYHFGASIVGLSFLGLGVGYVVGQVFFAWLSDRIVRRRAKNGVMLPEDRMFLAFWSGFLVPVAFFWYGWSAQARVHWIVPIIGPGFMGAGASVLFMSIQVYLIDAYTIYAASALGATLVARSVMAALLPLAAPAMYARLGMGWGNSLLAFLAMLCIPIPWVLMRWGEAMRGWNPTRLATL</sequence>
<dbReference type="PANTHER" id="PTHR23502:SF68">
    <property type="entry name" value="MULTIDRUG TRANSPORTER, PUTATIVE (AFU_ORTHOLOGUE AFUA_3G01120)-RELATED"/>
    <property type="match status" value="1"/>
</dbReference>
<keyword evidence="3 6" id="KW-0812">Transmembrane</keyword>
<dbReference type="FunFam" id="1.20.1250.20:FF:000011">
    <property type="entry name" value="MFS multidrug transporter, putative"/>
    <property type="match status" value="1"/>
</dbReference>
<evidence type="ECO:0000256" key="1">
    <source>
        <dbReference type="ARBA" id="ARBA00004141"/>
    </source>
</evidence>
<evidence type="ECO:0000256" key="6">
    <source>
        <dbReference type="SAM" id="Phobius"/>
    </source>
</evidence>
<dbReference type="InterPro" id="IPR011701">
    <property type="entry name" value="MFS"/>
</dbReference>
<feature type="transmembrane region" description="Helical" evidence="6">
    <location>
        <begin position="221"/>
        <end position="241"/>
    </location>
</feature>
<dbReference type="PROSITE" id="PS50850">
    <property type="entry name" value="MFS"/>
    <property type="match status" value="1"/>
</dbReference>
<organism evidence="8 9">
    <name type="scientific">Trichodelitschia bisporula</name>
    <dbReference type="NCBI Taxonomy" id="703511"/>
    <lineage>
        <taxon>Eukaryota</taxon>
        <taxon>Fungi</taxon>
        <taxon>Dikarya</taxon>
        <taxon>Ascomycota</taxon>
        <taxon>Pezizomycotina</taxon>
        <taxon>Dothideomycetes</taxon>
        <taxon>Dothideomycetes incertae sedis</taxon>
        <taxon>Phaeotrichales</taxon>
        <taxon>Phaeotrichaceae</taxon>
        <taxon>Trichodelitschia</taxon>
    </lineage>
</organism>
<reference evidence="8" key="1">
    <citation type="journal article" date="2020" name="Stud. Mycol.">
        <title>101 Dothideomycetes genomes: a test case for predicting lifestyles and emergence of pathogens.</title>
        <authorList>
            <person name="Haridas S."/>
            <person name="Albert R."/>
            <person name="Binder M."/>
            <person name="Bloem J."/>
            <person name="Labutti K."/>
            <person name="Salamov A."/>
            <person name="Andreopoulos B."/>
            <person name="Baker S."/>
            <person name="Barry K."/>
            <person name="Bills G."/>
            <person name="Bluhm B."/>
            <person name="Cannon C."/>
            <person name="Castanera R."/>
            <person name="Culley D."/>
            <person name="Daum C."/>
            <person name="Ezra D."/>
            <person name="Gonzalez J."/>
            <person name="Henrissat B."/>
            <person name="Kuo A."/>
            <person name="Liang C."/>
            <person name="Lipzen A."/>
            <person name="Lutzoni F."/>
            <person name="Magnuson J."/>
            <person name="Mondo S."/>
            <person name="Nolan M."/>
            <person name="Ohm R."/>
            <person name="Pangilinan J."/>
            <person name="Park H.-J."/>
            <person name="Ramirez L."/>
            <person name="Alfaro M."/>
            <person name="Sun H."/>
            <person name="Tritt A."/>
            <person name="Yoshinaga Y."/>
            <person name="Zwiers L.-H."/>
            <person name="Turgeon B."/>
            <person name="Goodwin S."/>
            <person name="Spatafora J."/>
            <person name="Crous P."/>
            <person name="Grigoriev I."/>
        </authorList>
    </citation>
    <scope>NUCLEOTIDE SEQUENCE</scope>
    <source>
        <strain evidence="8">CBS 262.69</strain>
    </source>
</reference>
<evidence type="ECO:0000256" key="4">
    <source>
        <dbReference type="ARBA" id="ARBA00022989"/>
    </source>
</evidence>
<evidence type="ECO:0000313" key="9">
    <source>
        <dbReference type="Proteomes" id="UP000799640"/>
    </source>
</evidence>
<evidence type="ECO:0000256" key="3">
    <source>
        <dbReference type="ARBA" id="ARBA00022692"/>
    </source>
</evidence>
<dbReference type="SUPFAM" id="SSF103473">
    <property type="entry name" value="MFS general substrate transporter"/>
    <property type="match status" value="1"/>
</dbReference>
<feature type="domain" description="Major facilitator superfamily (MFS) profile" evidence="7">
    <location>
        <begin position="66"/>
        <end position="493"/>
    </location>
</feature>
<feature type="transmembrane region" description="Helical" evidence="6">
    <location>
        <begin position="399"/>
        <end position="420"/>
    </location>
</feature>
<evidence type="ECO:0000256" key="2">
    <source>
        <dbReference type="ARBA" id="ARBA00008335"/>
    </source>
</evidence>
<evidence type="ECO:0000313" key="8">
    <source>
        <dbReference type="EMBL" id="KAF2397931.1"/>
    </source>
</evidence>
<dbReference type="GO" id="GO:0016020">
    <property type="term" value="C:membrane"/>
    <property type="evidence" value="ECO:0007669"/>
    <property type="project" value="UniProtKB-SubCell"/>
</dbReference>
<keyword evidence="9" id="KW-1185">Reference proteome</keyword>
<feature type="transmembrane region" description="Helical" evidence="6">
    <location>
        <begin position="327"/>
        <end position="354"/>
    </location>
</feature>
<dbReference type="InterPro" id="IPR036259">
    <property type="entry name" value="MFS_trans_sf"/>
</dbReference>
<feature type="transmembrane region" description="Helical" evidence="6">
    <location>
        <begin position="467"/>
        <end position="486"/>
    </location>
</feature>
<feature type="transmembrane region" description="Helical" evidence="6">
    <location>
        <begin position="432"/>
        <end position="455"/>
    </location>
</feature>
<dbReference type="OrthoDB" id="5296287at2759"/>
<feature type="transmembrane region" description="Helical" evidence="6">
    <location>
        <begin position="166"/>
        <end position="183"/>
    </location>
</feature>
<accession>A0A6G1HPU7</accession>
<dbReference type="CDD" id="cd17323">
    <property type="entry name" value="MFS_Tpo1_MDR_like"/>
    <property type="match status" value="1"/>
</dbReference>
<dbReference type="EMBL" id="ML996702">
    <property type="protein sequence ID" value="KAF2397931.1"/>
    <property type="molecule type" value="Genomic_DNA"/>
</dbReference>
<dbReference type="Proteomes" id="UP000799640">
    <property type="component" value="Unassembled WGS sequence"/>
</dbReference>
<evidence type="ECO:0000256" key="5">
    <source>
        <dbReference type="ARBA" id="ARBA00023136"/>
    </source>
</evidence>
<gene>
    <name evidence="8" type="ORF">EJ06DRAFT_481403</name>
</gene>
<protein>
    <submittedName>
        <fullName evidence="8">Polyamine transporter 1</fullName>
    </submittedName>
</protein>
<feature type="transmembrane region" description="Helical" evidence="6">
    <location>
        <begin position="190"/>
        <end position="209"/>
    </location>
</feature>
<keyword evidence="4 6" id="KW-1133">Transmembrane helix</keyword>
<feature type="transmembrane region" description="Helical" evidence="6">
    <location>
        <begin position="291"/>
        <end position="315"/>
    </location>
</feature>
<dbReference type="AlphaFoldDB" id="A0A6G1HPU7"/>
<evidence type="ECO:0000259" key="7">
    <source>
        <dbReference type="PROSITE" id="PS50850"/>
    </source>
</evidence>